<keyword evidence="1" id="KW-0812">Transmembrane</keyword>
<evidence type="ECO:0000256" key="1">
    <source>
        <dbReference type="SAM" id="Phobius"/>
    </source>
</evidence>
<feature type="transmembrane region" description="Helical" evidence="1">
    <location>
        <begin position="15"/>
        <end position="34"/>
    </location>
</feature>
<dbReference type="KEGG" id="muc:MuYL_3179"/>
<dbReference type="EMBL" id="CP022743">
    <property type="protein sequence ID" value="ASU35064.1"/>
    <property type="molecule type" value="Genomic_DNA"/>
</dbReference>
<dbReference type="AlphaFoldDB" id="A0A223NZD8"/>
<proteinExistence type="predicted"/>
<accession>A0A223NZD8</accession>
<evidence type="ECO:0000313" key="3">
    <source>
        <dbReference type="Proteomes" id="UP000215002"/>
    </source>
</evidence>
<keyword evidence="3" id="KW-1185">Reference proteome</keyword>
<organism evidence="2 3">
    <name type="scientific">Mucilaginibacter xinganensis</name>
    <dbReference type="NCBI Taxonomy" id="1234841"/>
    <lineage>
        <taxon>Bacteria</taxon>
        <taxon>Pseudomonadati</taxon>
        <taxon>Bacteroidota</taxon>
        <taxon>Sphingobacteriia</taxon>
        <taxon>Sphingobacteriales</taxon>
        <taxon>Sphingobacteriaceae</taxon>
        <taxon>Mucilaginibacter</taxon>
    </lineage>
</organism>
<keyword evidence="1" id="KW-1133">Transmembrane helix</keyword>
<evidence type="ECO:0000313" key="2">
    <source>
        <dbReference type="EMBL" id="ASU35064.1"/>
    </source>
</evidence>
<name>A0A223NZD8_9SPHI</name>
<keyword evidence="1" id="KW-0472">Membrane</keyword>
<reference evidence="2 3" key="1">
    <citation type="submission" date="2017-08" db="EMBL/GenBank/DDBJ databases">
        <title>Complete genome sequence of Mucilaginibacter sp. strain BJC16-A31.</title>
        <authorList>
            <consortium name="Henan University of Science and Technology"/>
            <person name="You X."/>
        </authorList>
    </citation>
    <scope>NUCLEOTIDE SEQUENCE [LARGE SCALE GENOMIC DNA]</scope>
    <source>
        <strain evidence="2 3">BJC16-A31</strain>
    </source>
</reference>
<sequence length="38" mass="4519">MPLVSTACKAWKRILFMKLNFIVVLLKIKIIVYYKDAF</sequence>
<protein>
    <submittedName>
        <fullName evidence="2">Uncharacterized protein</fullName>
    </submittedName>
</protein>
<dbReference type="Proteomes" id="UP000215002">
    <property type="component" value="Chromosome"/>
</dbReference>
<gene>
    <name evidence="2" type="ORF">MuYL_3179</name>
</gene>